<evidence type="ECO:0000313" key="2">
    <source>
        <dbReference type="EMBL" id="CAG8454027.1"/>
    </source>
</evidence>
<organism evidence="2 3">
    <name type="scientific">Dentiscutata erythropus</name>
    <dbReference type="NCBI Taxonomy" id="1348616"/>
    <lineage>
        <taxon>Eukaryota</taxon>
        <taxon>Fungi</taxon>
        <taxon>Fungi incertae sedis</taxon>
        <taxon>Mucoromycota</taxon>
        <taxon>Glomeromycotina</taxon>
        <taxon>Glomeromycetes</taxon>
        <taxon>Diversisporales</taxon>
        <taxon>Gigasporaceae</taxon>
        <taxon>Dentiscutata</taxon>
    </lineage>
</organism>
<dbReference type="AlphaFoldDB" id="A0A9N8VIC6"/>
<feature type="compositionally biased region" description="Polar residues" evidence="1">
    <location>
        <begin position="63"/>
        <end position="73"/>
    </location>
</feature>
<reference evidence="2" key="1">
    <citation type="submission" date="2021-06" db="EMBL/GenBank/DDBJ databases">
        <authorList>
            <person name="Kallberg Y."/>
            <person name="Tangrot J."/>
            <person name="Rosling A."/>
        </authorList>
    </citation>
    <scope>NUCLEOTIDE SEQUENCE</scope>
    <source>
        <strain evidence="2">MA453B</strain>
    </source>
</reference>
<gene>
    <name evidence="2" type="ORF">DERYTH_LOCUS668</name>
</gene>
<feature type="compositionally biased region" description="Basic and acidic residues" evidence="1">
    <location>
        <begin position="41"/>
        <end position="50"/>
    </location>
</feature>
<protein>
    <submittedName>
        <fullName evidence="2">214_t:CDS:1</fullName>
    </submittedName>
</protein>
<feature type="region of interest" description="Disordered" evidence="1">
    <location>
        <begin position="29"/>
        <end position="73"/>
    </location>
</feature>
<sequence length="73" mass="8482">MINHNSDPLVHVIGGKKILMQVEFVKQRKTKSTSIKQRHSKITDENDQHNIKTRKIDKKSHNLNKNVQANILN</sequence>
<evidence type="ECO:0000256" key="1">
    <source>
        <dbReference type="SAM" id="MobiDB-lite"/>
    </source>
</evidence>
<feature type="compositionally biased region" description="Basic residues" evidence="1">
    <location>
        <begin position="51"/>
        <end position="62"/>
    </location>
</feature>
<accession>A0A9N8VIC6</accession>
<dbReference type="EMBL" id="CAJVPY010000156">
    <property type="protein sequence ID" value="CAG8454027.1"/>
    <property type="molecule type" value="Genomic_DNA"/>
</dbReference>
<evidence type="ECO:0000313" key="3">
    <source>
        <dbReference type="Proteomes" id="UP000789405"/>
    </source>
</evidence>
<keyword evidence="3" id="KW-1185">Reference proteome</keyword>
<dbReference type="Proteomes" id="UP000789405">
    <property type="component" value="Unassembled WGS sequence"/>
</dbReference>
<proteinExistence type="predicted"/>
<feature type="compositionally biased region" description="Basic residues" evidence="1">
    <location>
        <begin position="29"/>
        <end position="40"/>
    </location>
</feature>
<comment type="caution">
    <text evidence="2">The sequence shown here is derived from an EMBL/GenBank/DDBJ whole genome shotgun (WGS) entry which is preliminary data.</text>
</comment>
<name>A0A9N8VIC6_9GLOM</name>